<feature type="signal peptide" evidence="1">
    <location>
        <begin position="1"/>
        <end position="16"/>
    </location>
</feature>
<gene>
    <name evidence="2" type="ORF">g.6405</name>
</gene>
<proteinExistence type="predicted"/>
<name>A0A1B6HXM1_9HEMI</name>
<accession>A0A1B6HXM1</accession>
<reference evidence="2" key="1">
    <citation type="submission" date="2015-11" db="EMBL/GenBank/DDBJ databases">
        <title>De novo transcriptome assembly of four potential Pierce s Disease insect vectors from Arizona vineyards.</title>
        <authorList>
            <person name="Tassone E.E."/>
        </authorList>
    </citation>
    <scope>NUCLEOTIDE SEQUENCE</scope>
</reference>
<evidence type="ECO:0000313" key="2">
    <source>
        <dbReference type="EMBL" id="JAS79404.1"/>
    </source>
</evidence>
<organism evidence="2">
    <name type="scientific">Homalodisca liturata</name>
    <dbReference type="NCBI Taxonomy" id="320908"/>
    <lineage>
        <taxon>Eukaryota</taxon>
        <taxon>Metazoa</taxon>
        <taxon>Ecdysozoa</taxon>
        <taxon>Arthropoda</taxon>
        <taxon>Hexapoda</taxon>
        <taxon>Insecta</taxon>
        <taxon>Pterygota</taxon>
        <taxon>Neoptera</taxon>
        <taxon>Paraneoptera</taxon>
        <taxon>Hemiptera</taxon>
        <taxon>Auchenorrhyncha</taxon>
        <taxon>Membracoidea</taxon>
        <taxon>Cicadellidae</taxon>
        <taxon>Cicadellinae</taxon>
        <taxon>Proconiini</taxon>
        <taxon>Homalodisca</taxon>
    </lineage>
</organism>
<feature type="chain" id="PRO_5008584775" description="Peptidase M13 N-terminal domain-containing protein" evidence="1">
    <location>
        <begin position="17"/>
        <end position="148"/>
    </location>
</feature>
<dbReference type="EMBL" id="GECU01028302">
    <property type="protein sequence ID" value="JAS79404.1"/>
    <property type="molecule type" value="Transcribed_RNA"/>
</dbReference>
<evidence type="ECO:0008006" key="3">
    <source>
        <dbReference type="Google" id="ProtNLM"/>
    </source>
</evidence>
<protein>
    <recommendedName>
        <fullName evidence="3">Peptidase M13 N-terminal domain-containing protein</fullName>
    </recommendedName>
</protein>
<evidence type="ECO:0000256" key="1">
    <source>
        <dbReference type="SAM" id="SignalP"/>
    </source>
</evidence>
<sequence length="148" mass="17787">MKIVLLFVLCFGSSLTFYERLGTELLQADRFICMAFRHPAEVEVGEIFNRIEDFIMYLRRLRELRIDLQKKRAIRITNALFDQGRPKFLQIDYEQLIPRLKNEFGWTDDEAEQLDELVAETERVCGELYRKYKYSIYVKFSTRKPLPF</sequence>
<keyword evidence="1" id="KW-0732">Signal</keyword>
<dbReference type="AlphaFoldDB" id="A0A1B6HXM1"/>